<reference evidence="2" key="1">
    <citation type="journal article" date="2015" name="Genome Announc.">
        <title>Draft Genome Sequence of Thiostrepton-Producing Streptomyces azureus ATCC 14921.</title>
        <authorList>
            <person name="Sakihara K."/>
            <person name="Maeda J."/>
            <person name="Tashiro K."/>
            <person name="Fujino Y."/>
            <person name="Kuhara S."/>
            <person name="Ohshima T."/>
            <person name="Ogata S."/>
            <person name="Doi K."/>
        </authorList>
    </citation>
    <scope>NUCLEOTIDE SEQUENCE [LARGE SCALE GENOMIC DNA]</scope>
    <source>
        <strain evidence="2">ATCC14921</strain>
    </source>
</reference>
<accession>A0A0K8PXB3</accession>
<dbReference type="Proteomes" id="UP000053859">
    <property type="component" value="Unassembled WGS sequence"/>
</dbReference>
<organism evidence="2 3">
    <name type="scientific">Streptomyces azureus</name>
    <dbReference type="NCBI Taxonomy" id="146537"/>
    <lineage>
        <taxon>Bacteria</taxon>
        <taxon>Bacillati</taxon>
        <taxon>Actinomycetota</taxon>
        <taxon>Actinomycetes</taxon>
        <taxon>Kitasatosporales</taxon>
        <taxon>Streptomycetaceae</taxon>
        <taxon>Streptomyces</taxon>
    </lineage>
</organism>
<feature type="region of interest" description="Disordered" evidence="1">
    <location>
        <begin position="111"/>
        <end position="152"/>
    </location>
</feature>
<dbReference type="EMBL" id="DF968407">
    <property type="protein sequence ID" value="GAP52109.1"/>
    <property type="molecule type" value="Genomic_DNA"/>
</dbReference>
<dbReference type="AlphaFoldDB" id="A0A0K8PXB3"/>
<keyword evidence="3" id="KW-1185">Reference proteome</keyword>
<name>A0A0K8PXB3_STRAJ</name>
<dbReference type="PATRIC" id="fig|146537.3.peg.7345"/>
<feature type="region of interest" description="Disordered" evidence="1">
    <location>
        <begin position="1"/>
        <end position="65"/>
    </location>
</feature>
<evidence type="ECO:0000256" key="1">
    <source>
        <dbReference type="SAM" id="MobiDB-lite"/>
    </source>
</evidence>
<sequence length="152" mass="15984">MTTEGPGGGRGTPDEPDGAPPVPDDVWLRFLTDSEHAIRASAPREPSARERAAGRQLQPPHTVGDLWQPEDLWVRVAWRDLDRRAKARRVGRVVATAAAVALALGAWSQLSAGAGTGTRPGTGTVRQVEGATARQPTATPFPSGSAVPVPSR</sequence>
<dbReference type="RefSeq" id="WP_059423028.1">
    <property type="nucleotide sequence ID" value="NZ_DF968407.1"/>
</dbReference>
<protein>
    <submittedName>
        <fullName evidence="2">Uncharacterized protein</fullName>
    </submittedName>
</protein>
<proteinExistence type="predicted"/>
<evidence type="ECO:0000313" key="2">
    <source>
        <dbReference type="EMBL" id="GAP52109.1"/>
    </source>
</evidence>
<feature type="compositionally biased region" description="Gly residues" evidence="1">
    <location>
        <begin position="1"/>
        <end position="11"/>
    </location>
</feature>
<gene>
    <name evidence="2" type="ORF">SAZU_6982</name>
</gene>
<evidence type="ECO:0000313" key="3">
    <source>
        <dbReference type="Proteomes" id="UP000053859"/>
    </source>
</evidence>